<feature type="compositionally biased region" description="Polar residues" evidence="1">
    <location>
        <begin position="119"/>
        <end position="132"/>
    </location>
</feature>
<accession>A0ABW4RIB1</accession>
<gene>
    <name evidence="3" type="primary">tsaB</name>
    <name evidence="3" type="ORF">ACFSC9_10440</name>
</gene>
<dbReference type="PANTHER" id="PTHR11735:SF11">
    <property type="entry name" value="TRNA THREONYLCARBAMOYLADENOSINE BIOSYNTHESIS PROTEIN TSAB"/>
    <property type="match status" value="1"/>
</dbReference>
<feature type="region of interest" description="Disordered" evidence="1">
    <location>
        <begin position="119"/>
        <end position="141"/>
    </location>
</feature>
<dbReference type="InterPro" id="IPR022496">
    <property type="entry name" value="T6A_TsaB"/>
</dbReference>
<dbReference type="PANTHER" id="PTHR11735">
    <property type="entry name" value="TRNA N6-ADENOSINE THREONYLCARBAMOYLTRANSFERASE"/>
    <property type="match status" value="1"/>
</dbReference>
<reference evidence="4" key="1">
    <citation type="journal article" date="2019" name="Int. J. Syst. Evol. Microbiol.">
        <title>The Global Catalogue of Microorganisms (GCM) 10K type strain sequencing project: providing services to taxonomists for standard genome sequencing and annotation.</title>
        <authorList>
            <consortium name="The Broad Institute Genomics Platform"/>
            <consortium name="The Broad Institute Genome Sequencing Center for Infectious Disease"/>
            <person name="Wu L."/>
            <person name="Ma J."/>
        </authorList>
    </citation>
    <scope>NUCLEOTIDE SEQUENCE [LARGE SCALE GENOMIC DNA]</scope>
    <source>
        <strain evidence="4">CCUG 54950</strain>
    </source>
</reference>
<evidence type="ECO:0000259" key="2">
    <source>
        <dbReference type="Pfam" id="PF00814"/>
    </source>
</evidence>
<feature type="domain" description="Gcp-like" evidence="2">
    <location>
        <begin position="39"/>
        <end position="269"/>
    </location>
</feature>
<dbReference type="RefSeq" id="WP_347324876.1">
    <property type="nucleotide sequence ID" value="NZ_JBCGUH010000004.1"/>
</dbReference>
<evidence type="ECO:0000313" key="3">
    <source>
        <dbReference type="EMBL" id="MFD1885946.1"/>
    </source>
</evidence>
<dbReference type="EC" id="2.3.1.234" evidence="3"/>
<dbReference type="Pfam" id="PF00814">
    <property type="entry name" value="TsaD"/>
    <property type="match status" value="1"/>
</dbReference>
<organism evidence="3 4">
    <name type="scientific">Paenibacillus wenxiniae</name>
    <dbReference type="NCBI Taxonomy" id="1636843"/>
    <lineage>
        <taxon>Bacteria</taxon>
        <taxon>Bacillati</taxon>
        <taxon>Bacillota</taxon>
        <taxon>Bacilli</taxon>
        <taxon>Bacillales</taxon>
        <taxon>Paenibacillaceae</taxon>
        <taxon>Paenibacillus</taxon>
    </lineage>
</organism>
<dbReference type="Gene3D" id="3.30.420.40">
    <property type="match status" value="1"/>
</dbReference>
<dbReference type="GO" id="GO:0061711">
    <property type="term" value="F:tRNA N(6)-L-threonylcarbamoyladenine synthase activity"/>
    <property type="evidence" value="ECO:0007669"/>
    <property type="project" value="UniProtKB-EC"/>
</dbReference>
<comment type="caution">
    <text evidence="3">The sequence shown here is derived from an EMBL/GenBank/DDBJ whole genome shotgun (WGS) entry which is preliminary data.</text>
</comment>
<sequence length="324" mass="34658">MSEMNEQPRKRFLVLDTSTAAQVVAVMDEENVLAAESSNADRNHSVGLMDSIARMLDAASVSRRELDGIAVGVGPGSYTGIRIAVTTAKTLAWTLQLPVAGFSSLAALALSGYRQAGSSSESTTAVKQSSTRMEALDHGSTEDAIHHTGEQSSTIANAQYDETETQPIETTGHTAHLTTDTQQMPSAVTTSWIVPLMDARRGQVYTGLFTTTGTGVLVCVEADRIVLMDDWMDQLIERYDALSEQERPSSIYIVGDTALHEQRAAKLAELAGDRVILFACSLEAEDAGMVGAAALLSGQSEPAHTLLPNYTQLSEAEANLLRHS</sequence>
<evidence type="ECO:0000313" key="4">
    <source>
        <dbReference type="Proteomes" id="UP001597233"/>
    </source>
</evidence>
<keyword evidence="3" id="KW-0808">Transferase</keyword>
<dbReference type="InterPro" id="IPR000905">
    <property type="entry name" value="Gcp-like_dom"/>
</dbReference>
<keyword evidence="3" id="KW-0012">Acyltransferase</keyword>
<evidence type="ECO:0000256" key="1">
    <source>
        <dbReference type="SAM" id="MobiDB-lite"/>
    </source>
</evidence>
<dbReference type="SUPFAM" id="SSF53067">
    <property type="entry name" value="Actin-like ATPase domain"/>
    <property type="match status" value="2"/>
</dbReference>
<name>A0ABW4RIB1_9BACL</name>
<dbReference type="EMBL" id="JBHUEH010000014">
    <property type="protein sequence ID" value="MFD1885946.1"/>
    <property type="molecule type" value="Genomic_DNA"/>
</dbReference>
<keyword evidence="4" id="KW-1185">Reference proteome</keyword>
<dbReference type="NCBIfam" id="TIGR03725">
    <property type="entry name" value="T6A_YeaZ"/>
    <property type="match status" value="1"/>
</dbReference>
<dbReference type="Proteomes" id="UP001597233">
    <property type="component" value="Unassembled WGS sequence"/>
</dbReference>
<protein>
    <submittedName>
        <fullName evidence="3">tRNA (Adenosine(37)-N6)-threonylcarbamoyltransferase complex dimerization subunit type 1 TsaB</fullName>
        <ecNumber evidence="3">2.3.1.234</ecNumber>
    </submittedName>
</protein>
<proteinExistence type="predicted"/>
<dbReference type="InterPro" id="IPR043129">
    <property type="entry name" value="ATPase_NBD"/>
</dbReference>